<dbReference type="EMBL" id="UFQS01000002">
    <property type="protein sequence ID" value="SSW96716.1"/>
    <property type="molecule type" value="Genomic_DNA"/>
</dbReference>
<organism evidence="4">
    <name type="scientific">Culicoides sonorensis</name>
    <name type="common">Biting midge</name>
    <dbReference type="NCBI Taxonomy" id="179676"/>
    <lineage>
        <taxon>Eukaryota</taxon>
        <taxon>Metazoa</taxon>
        <taxon>Ecdysozoa</taxon>
        <taxon>Arthropoda</taxon>
        <taxon>Hexapoda</taxon>
        <taxon>Insecta</taxon>
        <taxon>Pterygota</taxon>
        <taxon>Neoptera</taxon>
        <taxon>Endopterygota</taxon>
        <taxon>Diptera</taxon>
        <taxon>Nematocera</taxon>
        <taxon>Chironomoidea</taxon>
        <taxon>Ceratopogonidae</taxon>
        <taxon>Ceratopogoninae</taxon>
        <taxon>Culicoides</taxon>
        <taxon>Monoculicoides</taxon>
    </lineage>
</organism>
<keyword evidence="2" id="KW-0812">Transmembrane</keyword>
<feature type="compositionally biased region" description="Polar residues" evidence="1">
    <location>
        <begin position="309"/>
        <end position="320"/>
    </location>
</feature>
<dbReference type="SMART" id="SM00060">
    <property type="entry name" value="FN3"/>
    <property type="match status" value="9"/>
</dbReference>
<dbReference type="InterPro" id="IPR036116">
    <property type="entry name" value="FN3_sf"/>
</dbReference>
<feature type="compositionally biased region" description="Low complexity" evidence="1">
    <location>
        <begin position="97"/>
        <end position="119"/>
    </location>
</feature>
<dbReference type="OMA" id="GETEAMC"/>
<dbReference type="InterPro" id="IPR050617">
    <property type="entry name" value="E3_ligase_FN3/SPRY"/>
</dbReference>
<dbReference type="PRINTS" id="PR00014">
    <property type="entry name" value="FNTYPEIII"/>
</dbReference>
<feature type="compositionally biased region" description="Polar residues" evidence="1">
    <location>
        <begin position="1144"/>
        <end position="1175"/>
    </location>
</feature>
<feature type="region of interest" description="Disordered" evidence="1">
    <location>
        <begin position="1281"/>
        <end position="1308"/>
    </location>
</feature>
<feature type="compositionally biased region" description="Polar residues" evidence="1">
    <location>
        <begin position="1296"/>
        <end position="1308"/>
    </location>
</feature>
<feature type="region of interest" description="Disordered" evidence="1">
    <location>
        <begin position="1135"/>
        <end position="1175"/>
    </location>
</feature>
<reference evidence="5" key="2">
    <citation type="submission" date="2018-07" db="EMBL/GenBank/DDBJ databases">
        <authorList>
            <person name="Quirk P.G."/>
            <person name="Krulwich T.A."/>
        </authorList>
    </citation>
    <scope>NUCLEOTIDE SEQUENCE</scope>
</reference>
<dbReference type="FunFam" id="2.60.40.10:FF:000373">
    <property type="entry name" value="fibronectin type-III domain-containing protein 3A isoform X1"/>
    <property type="match status" value="1"/>
</dbReference>
<evidence type="ECO:0000256" key="1">
    <source>
        <dbReference type="SAM" id="MobiDB-lite"/>
    </source>
</evidence>
<dbReference type="VEuPathDB" id="VectorBase:CSON007935"/>
<dbReference type="Gene3D" id="2.60.40.10">
    <property type="entry name" value="Immunoglobulins"/>
    <property type="match status" value="9"/>
</dbReference>
<feature type="domain" description="Fibronectin type-III" evidence="3">
    <location>
        <begin position="944"/>
        <end position="1034"/>
    </location>
</feature>
<feature type="compositionally biased region" description="Low complexity" evidence="1">
    <location>
        <begin position="20"/>
        <end position="44"/>
    </location>
</feature>
<dbReference type="FunFam" id="2.60.40.10:FF:001846">
    <property type="entry name" value="Uncharacterized protein, isoform E"/>
    <property type="match status" value="1"/>
</dbReference>
<evidence type="ECO:0000313" key="4">
    <source>
        <dbReference type="EMBL" id="SSW96716.1"/>
    </source>
</evidence>
<sequence>MVRLAVTTAEQPPPQPLATNINNNNHSQNNNNSHHTNGPSNGNSTFLSPVTTLENGNTNSPGTVLIIQSSASNNHSNHSSQASTPPLIMATPSALAQHQHGGPQMHQMQGHPSPQQQPSPHHHENGNSQMFVPATYPNEFYPPEYYIQPEMCGTHAPMCTLHSEYGPVTVPMVSQNGSPPIPMPVQVPPGHVMQQIVDESGTLRHVILSTAHNQQLHQQGGIQQHATLHAPFITANGTAPYYSPLPTDYPGPGGGQHYHPAMQNANLQPQMSHSPHSPSPPSSNHYKDERAQKQHTKLMRKLDKKNNSRDMSSTLSTPAHSPSPRKNELNGLRRQQRSNGTSSVGTSEDGEESSSVPDEEDDQQAIIDQLANIQAPTVAELTSRSALLQWTTPPSSDNVSLNLSDLKFEILLADRGKDGRYKQLFKGQSLSCRIKDLSPGKEYACVLQVYLGDTHCSSSEPVVFCTPKCEPNAPTDIKLTTRTKNSLQLKWNAPADNGAHILHYILECDNGKNGDFVEVCKTKCKQYCYNKLQPSTAYLFRLAAVNECGRSNYSPIVKFETAVNPPQQPQQPYLQNATSSSLRLGWNRRPTDDEYQLQMSDFQQGYFNVYVGHENVYECVGLRRASSFQFRIRVKNEAGTSQWSEEVVFRTLPERPGRPPKPRVKGKIHATSFRVQWDPPNDRGGADIKLYYLEISSGAGFESVYVGPETEALCDRLSPGTTYQLRVICEGPGGTSGCSEYCTVTTEPVAPNAPPCPYLANQPGPYAAILRYDKPDYNGGAPITSFEVEVEGSNNNKNRELAYRGNEPFCVIKDLRPGETYIVQVRAVNRIGPGDWSEEFRFKTAAAPPSAPMAPQICAKSPTQLSVSWLEPYTNGAAITEYRLEYSHSEQHEGFSVAYQGVQTSTEVKNLTPFTYYYFRLCASNSAGTSPNSPVAKHQTPAAPPGIPIFKDFDKTACDIRLRWQAPECNGSPIVFYNIEYSGNDRLISTSDSSTEYLLENLNSETTYKIRIQAVNRVGTGLFSTYLKVTTLPLPPKPPKLECAQISNSFIKLKWAEEKQSNRLDIVRYYVEMQNYRTKEFQNVYTGNRDTCKIHKLHECQPYTFRIYAETDCAGMGDYSDEVTFTTPAAVPNSIKAPRIVQDHGNSTSGRDSNIKDNNNVSDHLGSNENLQDSSSNAQLTLEWQQSKNNTFNDRIEYILQFSKGRNEQEYQEAYRGPHNRYTFNHLDYDVEYNFRVCPVRIMTATDDEVFGPFSPVLHYTIAQKTYDEVVSVMSRVNGNHHHAHSGSGDDHHYLSSGNSSHGRGISTSYDTNSGNSQLLSLIGDNAAGKLLFKVVSVFKNREKFTDQEKAFLCVFALMAAALLCAAVMAKCF</sequence>
<keyword evidence="2" id="KW-0472">Membrane</keyword>
<feature type="domain" description="Fibronectin type-III" evidence="3">
    <location>
        <begin position="659"/>
        <end position="749"/>
    </location>
</feature>
<feature type="compositionally biased region" description="Acidic residues" evidence="1">
    <location>
        <begin position="348"/>
        <end position="361"/>
    </location>
</feature>
<feature type="region of interest" description="Disordered" evidence="1">
    <location>
        <begin position="1"/>
        <end position="64"/>
    </location>
</feature>
<feature type="region of interest" description="Disordered" evidence="1">
    <location>
        <begin position="94"/>
        <end position="131"/>
    </location>
</feature>
<evidence type="ECO:0000256" key="2">
    <source>
        <dbReference type="SAM" id="Phobius"/>
    </source>
</evidence>
<feature type="domain" description="Fibronectin type-III" evidence="3">
    <location>
        <begin position="1035"/>
        <end position="1130"/>
    </location>
</feature>
<feature type="domain" description="Fibronectin type-III" evidence="3">
    <location>
        <begin position="473"/>
        <end position="564"/>
    </location>
</feature>
<protein>
    <submittedName>
        <fullName evidence="4">CSON007935 protein</fullName>
    </submittedName>
</protein>
<feature type="domain" description="Fibronectin type-III" evidence="3">
    <location>
        <begin position="1165"/>
        <end position="1265"/>
    </location>
</feature>
<feature type="compositionally biased region" description="Polar residues" evidence="1">
    <location>
        <begin position="45"/>
        <end position="62"/>
    </location>
</feature>
<accession>A0A336JVJ1</accession>
<feature type="region of interest" description="Disordered" evidence="1">
    <location>
        <begin position="267"/>
        <end position="361"/>
    </location>
</feature>
<dbReference type="PANTHER" id="PTHR24099">
    <property type="entry name" value="E3 UBIQUITIN-PROTEIN LIGASE TRIM36-RELATED"/>
    <property type="match status" value="1"/>
</dbReference>
<feature type="transmembrane region" description="Helical" evidence="2">
    <location>
        <begin position="1350"/>
        <end position="1370"/>
    </location>
</feature>
<proteinExistence type="predicted"/>
<feature type="domain" description="Fibronectin type-III" evidence="3">
    <location>
        <begin position="565"/>
        <end position="654"/>
    </location>
</feature>
<feature type="domain" description="Fibronectin type-III" evidence="3">
    <location>
        <begin position="754"/>
        <end position="847"/>
    </location>
</feature>
<gene>
    <name evidence="4" type="primary">CSON007935</name>
</gene>
<evidence type="ECO:0000259" key="3">
    <source>
        <dbReference type="PROSITE" id="PS50853"/>
    </source>
</evidence>
<evidence type="ECO:0000313" key="5">
    <source>
        <dbReference type="EMBL" id="SSX17103.1"/>
    </source>
</evidence>
<reference evidence="4" key="1">
    <citation type="submission" date="2018-04" db="EMBL/GenBank/DDBJ databases">
        <authorList>
            <person name="Go L.Y."/>
            <person name="Mitchell J.A."/>
        </authorList>
    </citation>
    <scope>NUCLEOTIDE SEQUENCE</scope>
    <source>
        <tissue evidence="4">Whole organism</tissue>
    </source>
</reference>
<dbReference type="InterPro" id="IPR013783">
    <property type="entry name" value="Ig-like_fold"/>
</dbReference>
<dbReference type="CDD" id="cd00063">
    <property type="entry name" value="FN3"/>
    <property type="match status" value="8"/>
</dbReference>
<keyword evidence="2" id="KW-1133">Transmembrane helix</keyword>
<dbReference type="EMBL" id="UFQT01000002">
    <property type="protein sequence ID" value="SSX17103.1"/>
    <property type="molecule type" value="Genomic_DNA"/>
</dbReference>
<dbReference type="InterPro" id="IPR003961">
    <property type="entry name" value="FN3_dom"/>
</dbReference>
<feature type="compositionally biased region" description="Polar residues" evidence="1">
    <location>
        <begin position="337"/>
        <end position="346"/>
    </location>
</feature>
<feature type="domain" description="Fibronectin type-III" evidence="3">
    <location>
        <begin position="372"/>
        <end position="469"/>
    </location>
</feature>
<dbReference type="PROSITE" id="PS50853">
    <property type="entry name" value="FN3"/>
    <property type="match status" value="9"/>
</dbReference>
<dbReference type="PANTHER" id="PTHR24099:SF11">
    <property type="entry name" value="FIBRONECTIN TYPE III DOMAIN-CONTAINING 3BA-RELATED"/>
    <property type="match status" value="1"/>
</dbReference>
<name>A0A336JVJ1_CULSO</name>
<feature type="domain" description="Fibronectin type-III" evidence="3">
    <location>
        <begin position="851"/>
        <end position="943"/>
    </location>
</feature>
<dbReference type="SUPFAM" id="SSF49265">
    <property type="entry name" value="Fibronectin type III"/>
    <property type="match status" value="5"/>
</dbReference>
<dbReference type="Pfam" id="PF00041">
    <property type="entry name" value="fn3"/>
    <property type="match status" value="5"/>
</dbReference>